<comment type="caution">
    <text evidence="2">The sequence shown here is derived from an EMBL/GenBank/DDBJ whole genome shotgun (WGS) entry which is preliminary data.</text>
</comment>
<dbReference type="EMBL" id="LAZR01009446">
    <property type="protein sequence ID" value="KKM72572.1"/>
    <property type="molecule type" value="Genomic_DNA"/>
</dbReference>
<evidence type="ECO:0008006" key="3">
    <source>
        <dbReference type="Google" id="ProtNLM"/>
    </source>
</evidence>
<proteinExistence type="predicted"/>
<protein>
    <recommendedName>
        <fullName evidence="3">Portal protein</fullName>
    </recommendedName>
</protein>
<evidence type="ECO:0000313" key="2">
    <source>
        <dbReference type="EMBL" id="KKM72572.1"/>
    </source>
</evidence>
<accession>A0A0F9MTL0</accession>
<gene>
    <name evidence="2" type="ORF">LCGC14_1419200</name>
</gene>
<feature type="region of interest" description="Disordered" evidence="1">
    <location>
        <begin position="598"/>
        <end position="645"/>
    </location>
</feature>
<evidence type="ECO:0000256" key="1">
    <source>
        <dbReference type="SAM" id="MobiDB-lite"/>
    </source>
</evidence>
<sequence>MPLNIPRPTGRGIRDLHAKLINDWDESLDKDYKMRDLIFQKNKVELLPESDDRNMKMIEVHSGRAGAVIDHGTGLMMAMPDFHGDPISLNTADSREAEQAERVAAAVFEKQLLANDFWNLVGRDVLSYSRAFIKALPLESVWTVQEGYPVRKAKESGKKYLKRVREFKSSDGKFPFIIQQIPALSILAHLDGSNNVLATIEEKLVTAQVLAEDMESAEVQEALDRKNLKWYDELIVVEYIDTKYIGYFLTGLTPVDKTRDDQRPHERAKTYKKLRVWEHGLGKHPVVMIPGIITGIEAYEDRFKSFLADAQDALQLYDFLLSRLASMVYAYYLPSYVWEIPVNTAQFKGRARPMMKVNLGGVTVKFRDEILSVLEVPQGLPDATMLLQQVDDVIQRHTLEDVLFGRVEGSAPAFQVNLRINVAKSKLTPLVQHMAQGLTRVIELFFRGVEQIGEAVIIDGEKITVSMAKKYRNRMAVQIEPKSPIDRNQDLGAAAMALDFGLPWDWVAENILDIEDPATLRLQKDIQEIEKLPAVQEKLMQDALEQLEVLIEDEDMMDLGDVDLDSLPPEVAAAIQQLTGGEGGPEVEIPGLEGLLGGEEEGNIAPFKDAPQGGASQTINPRGVGVPNDQPQPGAVEAGTRLLGR</sequence>
<dbReference type="AlphaFoldDB" id="A0A0F9MTL0"/>
<reference evidence="2" key="1">
    <citation type="journal article" date="2015" name="Nature">
        <title>Complex archaea that bridge the gap between prokaryotes and eukaryotes.</title>
        <authorList>
            <person name="Spang A."/>
            <person name="Saw J.H."/>
            <person name="Jorgensen S.L."/>
            <person name="Zaremba-Niedzwiedzka K."/>
            <person name="Martijn J."/>
            <person name="Lind A.E."/>
            <person name="van Eijk R."/>
            <person name="Schleper C."/>
            <person name="Guy L."/>
            <person name="Ettema T.J."/>
        </authorList>
    </citation>
    <scope>NUCLEOTIDE SEQUENCE</scope>
</reference>
<name>A0A0F9MTL0_9ZZZZ</name>
<organism evidence="2">
    <name type="scientific">marine sediment metagenome</name>
    <dbReference type="NCBI Taxonomy" id="412755"/>
    <lineage>
        <taxon>unclassified sequences</taxon>
        <taxon>metagenomes</taxon>
        <taxon>ecological metagenomes</taxon>
    </lineage>
</organism>